<evidence type="ECO:0000313" key="3">
    <source>
        <dbReference type="Proteomes" id="UP000034653"/>
    </source>
</evidence>
<evidence type="ECO:0000259" key="1">
    <source>
        <dbReference type="PROSITE" id="PS50879"/>
    </source>
</evidence>
<dbReference type="PROSITE" id="PS50879">
    <property type="entry name" value="RNASE_H_1"/>
    <property type="match status" value="1"/>
</dbReference>
<dbReference type="InterPro" id="IPR012337">
    <property type="entry name" value="RNaseH-like_sf"/>
</dbReference>
<sequence>MENAILVNTDGGARGNPGPAACSFVAHRSGKVIYKLAKYLGVTTNNQAEYQGVLLALSFLSQNPKAVTENNIIFILDSELVGRQLSGQYKTKDTKLINLLTHVKLLERKISARISYTVTTREKNKEADSLVNQELDRQAAGFTSLEE</sequence>
<dbReference type="CDD" id="cd09279">
    <property type="entry name" value="RNase_HI_like"/>
    <property type="match status" value="1"/>
</dbReference>
<dbReference type="EMBL" id="LCLG01000001">
    <property type="protein sequence ID" value="KKU12408.1"/>
    <property type="molecule type" value="Genomic_DNA"/>
</dbReference>
<dbReference type="GO" id="GO:0004523">
    <property type="term" value="F:RNA-DNA hybrid ribonuclease activity"/>
    <property type="evidence" value="ECO:0007669"/>
    <property type="project" value="InterPro"/>
</dbReference>
<accession>A0A0G1Q3Z1</accession>
<dbReference type="GO" id="GO:0003676">
    <property type="term" value="F:nucleic acid binding"/>
    <property type="evidence" value="ECO:0007669"/>
    <property type="project" value="InterPro"/>
</dbReference>
<dbReference type="Proteomes" id="UP000034653">
    <property type="component" value="Unassembled WGS sequence"/>
</dbReference>
<dbReference type="Gene3D" id="3.30.420.10">
    <property type="entry name" value="Ribonuclease H-like superfamily/Ribonuclease H"/>
    <property type="match status" value="1"/>
</dbReference>
<proteinExistence type="predicted"/>
<dbReference type="Pfam" id="PF13456">
    <property type="entry name" value="RVT_3"/>
    <property type="match status" value="1"/>
</dbReference>
<protein>
    <submittedName>
        <fullName evidence="2">Phosphoglycerate mutase</fullName>
    </submittedName>
</protein>
<dbReference type="PANTHER" id="PTHR46387:SF2">
    <property type="entry name" value="RIBONUCLEASE HI"/>
    <property type="match status" value="1"/>
</dbReference>
<reference evidence="2 3" key="1">
    <citation type="journal article" date="2015" name="Nature">
        <title>rRNA introns, odd ribosomes, and small enigmatic genomes across a large radiation of phyla.</title>
        <authorList>
            <person name="Brown C.T."/>
            <person name="Hug L.A."/>
            <person name="Thomas B.C."/>
            <person name="Sharon I."/>
            <person name="Castelle C.J."/>
            <person name="Singh A."/>
            <person name="Wilkins M.J."/>
            <person name="Williams K.H."/>
            <person name="Banfield J.F."/>
        </authorList>
    </citation>
    <scope>NUCLEOTIDE SEQUENCE [LARGE SCALE GENOMIC DNA]</scope>
</reference>
<dbReference type="InterPro" id="IPR036397">
    <property type="entry name" value="RNaseH_sf"/>
</dbReference>
<feature type="domain" description="RNase H type-1" evidence="1">
    <location>
        <begin position="1"/>
        <end position="136"/>
    </location>
</feature>
<comment type="caution">
    <text evidence="2">The sequence shown here is derived from an EMBL/GenBank/DDBJ whole genome shotgun (WGS) entry which is preliminary data.</text>
</comment>
<gene>
    <name evidence="2" type="ORF">UX19_C0001G0012</name>
</gene>
<evidence type="ECO:0000313" key="2">
    <source>
        <dbReference type="EMBL" id="KKU12408.1"/>
    </source>
</evidence>
<organism evidence="2 3">
    <name type="scientific">Candidatus Woesebacteria bacterium GW2011_GWA1_45_8</name>
    <dbReference type="NCBI Taxonomy" id="1618559"/>
    <lineage>
        <taxon>Bacteria</taxon>
        <taxon>Candidatus Woeseibacteriota</taxon>
    </lineage>
</organism>
<dbReference type="PANTHER" id="PTHR46387">
    <property type="entry name" value="POLYNUCLEOTIDYL TRANSFERASE, RIBONUCLEASE H-LIKE SUPERFAMILY PROTEIN"/>
    <property type="match status" value="1"/>
</dbReference>
<dbReference type="AlphaFoldDB" id="A0A0G1Q3Z1"/>
<dbReference type="SUPFAM" id="SSF53098">
    <property type="entry name" value="Ribonuclease H-like"/>
    <property type="match status" value="1"/>
</dbReference>
<name>A0A0G1Q3Z1_9BACT</name>
<dbReference type="InterPro" id="IPR002156">
    <property type="entry name" value="RNaseH_domain"/>
</dbReference>